<protein>
    <submittedName>
        <fullName evidence="1">Uncharacterized protein</fullName>
    </submittedName>
</protein>
<proteinExistence type="predicted"/>
<organism evidence="1 2">
    <name type="scientific">Discina gigas</name>
    <dbReference type="NCBI Taxonomy" id="1032678"/>
    <lineage>
        <taxon>Eukaryota</taxon>
        <taxon>Fungi</taxon>
        <taxon>Dikarya</taxon>
        <taxon>Ascomycota</taxon>
        <taxon>Pezizomycotina</taxon>
        <taxon>Pezizomycetes</taxon>
        <taxon>Pezizales</taxon>
        <taxon>Discinaceae</taxon>
        <taxon>Discina</taxon>
    </lineage>
</organism>
<evidence type="ECO:0000313" key="2">
    <source>
        <dbReference type="Proteomes" id="UP001447188"/>
    </source>
</evidence>
<sequence>MWARDISGDLFSSRLLSKTEMLILDDINFSVASICTTELIEYSLAEMRRCSLAAPPARKIKVDYSPTKSLSKTAFPRFSALDPCF</sequence>
<evidence type="ECO:0000313" key="1">
    <source>
        <dbReference type="EMBL" id="KAL0637220.1"/>
    </source>
</evidence>
<gene>
    <name evidence="1" type="ORF">Q9L58_003704</name>
</gene>
<comment type="caution">
    <text evidence="1">The sequence shown here is derived from an EMBL/GenBank/DDBJ whole genome shotgun (WGS) entry which is preliminary data.</text>
</comment>
<dbReference type="Proteomes" id="UP001447188">
    <property type="component" value="Unassembled WGS sequence"/>
</dbReference>
<name>A0ABR3GMR8_9PEZI</name>
<reference evidence="1 2" key="1">
    <citation type="submission" date="2024-02" db="EMBL/GenBank/DDBJ databases">
        <title>Discinaceae phylogenomics.</title>
        <authorList>
            <person name="Dirks A.C."/>
            <person name="James T.Y."/>
        </authorList>
    </citation>
    <scope>NUCLEOTIDE SEQUENCE [LARGE SCALE GENOMIC DNA]</scope>
    <source>
        <strain evidence="1 2">ACD0624</strain>
    </source>
</reference>
<accession>A0ABR3GMR8</accession>
<dbReference type="EMBL" id="JBBBZM010000037">
    <property type="protein sequence ID" value="KAL0637220.1"/>
    <property type="molecule type" value="Genomic_DNA"/>
</dbReference>
<keyword evidence="2" id="KW-1185">Reference proteome</keyword>